<dbReference type="GO" id="GO:0030877">
    <property type="term" value="C:beta-catenin destruction complex"/>
    <property type="evidence" value="ECO:0007669"/>
    <property type="project" value="TreeGrafter"/>
</dbReference>
<dbReference type="PANTHER" id="PTHR46102">
    <property type="entry name" value="AXIN"/>
    <property type="match status" value="1"/>
</dbReference>
<feature type="region of interest" description="Disordered" evidence="5">
    <location>
        <begin position="127"/>
        <end position="203"/>
    </location>
</feature>
<dbReference type="InterPro" id="IPR029071">
    <property type="entry name" value="Ubiquitin-like_domsf"/>
</dbReference>
<dbReference type="GO" id="GO:0005634">
    <property type="term" value="C:nucleus"/>
    <property type="evidence" value="ECO:0007669"/>
    <property type="project" value="TreeGrafter"/>
</dbReference>
<dbReference type="GO" id="GO:0005886">
    <property type="term" value="C:plasma membrane"/>
    <property type="evidence" value="ECO:0007669"/>
    <property type="project" value="TreeGrafter"/>
</dbReference>
<keyword evidence="2" id="KW-0963">Cytoplasm</keyword>
<dbReference type="InterPro" id="IPR001158">
    <property type="entry name" value="DIX"/>
</dbReference>
<evidence type="ECO:0000256" key="1">
    <source>
        <dbReference type="ARBA" id="ARBA00004496"/>
    </source>
</evidence>
<reference evidence="7" key="1">
    <citation type="submission" date="2021-02" db="EMBL/GenBank/DDBJ databases">
        <authorList>
            <person name="Nowell W R."/>
        </authorList>
    </citation>
    <scope>NUCLEOTIDE SEQUENCE</scope>
    <source>
        <strain evidence="7">Ploen Becks lab</strain>
    </source>
</reference>
<dbReference type="Proteomes" id="UP000663879">
    <property type="component" value="Unassembled WGS sequence"/>
</dbReference>
<gene>
    <name evidence="7" type="ORF">OXX778_LOCUS158</name>
</gene>
<dbReference type="InterPro" id="IPR036305">
    <property type="entry name" value="RGS_sf"/>
</dbReference>
<evidence type="ECO:0000259" key="6">
    <source>
        <dbReference type="PROSITE" id="PS50841"/>
    </source>
</evidence>
<dbReference type="AlphaFoldDB" id="A0A813LXU7"/>
<evidence type="ECO:0000256" key="2">
    <source>
        <dbReference type="ARBA" id="ARBA00022490"/>
    </source>
</evidence>
<dbReference type="GO" id="GO:0016055">
    <property type="term" value="P:Wnt signaling pathway"/>
    <property type="evidence" value="ECO:0007669"/>
    <property type="project" value="UniProtKB-KW"/>
</dbReference>
<dbReference type="GO" id="GO:0032436">
    <property type="term" value="P:positive regulation of proteasomal ubiquitin-dependent protein catabolic process"/>
    <property type="evidence" value="ECO:0007669"/>
    <property type="project" value="TreeGrafter"/>
</dbReference>
<dbReference type="GO" id="GO:0060090">
    <property type="term" value="F:molecular adaptor activity"/>
    <property type="evidence" value="ECO:0007669"/>
    <property type="project" value="TreeGrafter"/>
</dbReference>
<dbReference type="Gene3D" id="1.10.167.10">
    <property type="entry name" value="Regulator of G-protein Signalling 4, domain 2"/>
    <property type="match status" value="1"/>
</dbReference>
<dbReference type="InterPro" id="IPR043581">
    <property type="entry name" value="Axin-like"/>
</dbReference>
<evidence type="ECO:0000313" key="8">
    <source>
        <dbReference type="Proteomes" id="UP000663879"/>
    </source>
</evidence>
<dbReference type="GO" id="GO:0031625">
    <property type="term" value="F:ubiquitin protein ligase binding"/>
    <property type="evidence" value="ECO:0007669"/>
    <property type="project" value="TreeGrafter"/>
</dbReference>
<feature type="compositionally biased region" description="Polar residues" evidence="5">
    <location>
        <begin position="173"/>
        <end position="183"/>
    </location>
</feature>
<dbReference type="GO" id="GO:0019901">
    <property type="term" value="F:protein kinase binding"/>
    <property type="evidence" value="ECO:0007669"/>
    <property type="project" value="TreeGrafter"/>
</dbReference>
<feature type="domain" description="DIX" evidence="6">
    <location>
        <begin position="268"/>
        <end position="350"/>
    </location>
</feature>
<protein>
    <recommendedName>
        <fullName evidence="6">DIX domain-containing protein</fullName>
    </recommendedName>
</protein>
<comment type="caution">
    <text evidence="7">The sequence shown here is derived from an EMBL/GenBank/DDBJ whole genome shotgun (WGS) entry which is preliminary data.</text>
</comment>
<keyword evidence="8" id="KW-1185">Reference proteome</keyword>
<dbReference type="EMBL" id="CAJNOC010000007">
    <property type="protein sequence ID" value="CAF0704544.1"/>
    <property type="molecule type" value="Genomic_DNA"/>
</dbReference>
<evidence type="ECO:0000256" key="5">
    <source>
        <dbReference type="SAM" id="MobiDB-lite"/>
    </source>
</evidence>
<evidence type="ECO:0000313" key="7">
    <source>
        <dbReference type="EMBL" id="CAF0704544.1"/>
    </source>
</evidence>
<organism evidence="7 8">
    <name type="scientific">Brachionus calyciflorus</name>
    <dbReference type="NCBI Taxonomy" id="104777"/>
    <lineage>
        <taxon>Eukaryota</taxon>
        <taxon>Metazoa</taxon>
        <taxon>Spiralia</taxon>
        <taxon>Gnathifera</taxon>
        <taxon>Rotifera</taxon>
        <taxon>Eurotatoria</taxon>
        <taxon>Monogononta</taxon>
        <taxon>Pseudotrocha</taxon>
        <taxon>Ploima</taxon>
        <taxon>Brachionidae</taxon>
        <taxon>Brachionus</taxon>
    </lineage>
</organism>
<dbReference type="Pfam" id="PF00778">
    <property type="entry name" value="DIX"/>
    <property type="match status" value="1"/>
</dbReference>
<accession>A0A813LXU7</accession>
<dbReference type="PANTHER" id="PTHR46102:SF2">
    <property type="entry name" value="AXIN"/>
    <property type="match status" value="1"/>
</dbReference>
<dbReference type="PROSITE" id="PS50841">
    <property type="entry name" value="DIX"/>
    <property type="match status" value="1"/>
</dbReference>
<dbReference type="GO" id="GO:0090090">
    <property type="term" value="P:negative regulation of canonical Wnt signaling pathway"/>
    <property type="evidence" value="ECO:0007669"/>
    <property type="project" value="InterPro"/>
</dbReference>
<comment type="subcellular location">
    <subcellularLocation>
        <location evidence="1">Cytoplasm</location>
    </subcellularLocation>
</comment>
<dbReference type="SUPFAM" id="SSF54236">
    <property type="entry name" value="Ubiquitin-like"/>
    <property type="match status" value="1"/>
</dbReference>
<feature type="compositionally biased region" description="Low complexity" evidence="5">
    <location>
        <begin position="135"/>
        <end position="157"/>
    </location>
</feature>
<name>A0A813LXU7_9BILA</name>
<dbReference type="InterPro" id="IPR038207">
    <property type="entry name" value="DIX_dom_sf"/>
</dbReference>
<evidence type="ECO:0000256" key="3">
    <source>
        <dbReference type="ARBA" id="ARBA00022687"/>
    </source>
</evidence>
<dbReference type="Gene3D" id="1.10.196.10">
    <property type="match status" value="1"/>
</dbReference>
<evidence type="ECO:0000256" key="4">
    <source>
        <dbReference type="PROSITE-ProRule" id="PRU00069"/>
    </source>
</evidence>
<dbReference type="GO" id="GO:0048468">
    <property type="term" value="P:cell development"/>
    <property type="evidence" value="ECO:0007669"/>
    <property type="project" value="TreeGrafter"/>
</dbReference>
<dbReference type="SMART" id="SM00021">
    <property type="entry name" value="DAX"/>
    <property type="match status" value="1"/>
</dbReference>
<dbReference type="InterPro" id="IPR016137">
    <property type="entry name" value="RGS"/>
</dbReference>
<sequence>MMNDTNITNDLDNFLQSDSNRKKFTSFLKTVSVNQSIDNLLTLYLLICCFKNSTTEPTKLKQIFDKTYRTCVQKHESEIDEILGSETSNRLSECLKTGQYDQKLLDQVKKSIKKILENDYLPLFVKPDSKKKSRPSSSSLTPISSGLGSKSGSTLSLNHIPNPYHVKTKPIKPNNNFETQSMFESRKSSKKSMNTSLHKTKQKNIESTNPREFFNIISSKLERINLNTDNMDDQLDAHLNHVSRIRTTRPKNNQTSIESRQRMEANNDLKTTVAYYMPGESLAYISTFNGSSLTLSQFKNLITKRGNFRYFFKTKTDLLDDECVVFQEETNDEAFLPKFNDKIIAKIEFK</sequence>
<dbReference type="InterPro" id="IPR024066">
    <property type="entry name" value="RGS_subdom1/3"/>
</dbReference>
<keyword evidence="3 4" id="KW-0879">Wnt signaling pathway</keyword>
<dbReference type="InterPro" id="IPR044926">
    <property type="entry name" value="RGS_subdomain_2"/>
</dbReference>
<dbReference type="Gene3D" id="2.40.240.130">
    <property type="match status" value="1"/>
</dbReference>
<dbReference type="SUPFAM" id="SSF48097">
    <property type="entry name" value="Regulator of G-protein signaling, RGS"/>
    <property type="match status" value="1"/>
</dbReference>
<proteinExistence type="predicted"/>
<dbReference type="GO" id="GO:0008013">
    <property type="term" value="F:beta-catenin binding"/>
    <property type="evidence" value="ECO:0007669"/>
    <property type="project" value="TreeGrafter"/>
</dbReference>
<dbReference type="OrthoDB" id="10007451at2759"/>
<dbReference type="GO" id="GO:0005737">
    <property type="term" value="C:cytoplasm"/>
    <property type="evidence" value="ECO:0007669"/>
    <property type="project" value="UniProtKB-SubCell"/>
</dbReference>
<dbReference type="Pfam" id="PF00615">
    <property type="entry name" value="RGS"/>
    <property type="match status" value="1"/>
</dbReference>